<dbReference type="InterPro" id="IPR000014">
    <property type="entry name" value="PAS"/>
</dbReference>
<dbReference type="FunFam" id="3.30.450.20:FF:000060">
    <property type="entry name" value="Sensor protein FixL"/>
    <property type="match status" value="1"/>
</dbReference>
<dbReference type="Pfam" id="PF08447">
    <property type="entry name" value="PAS_3"/>
    <property type="match status" value="2"/>
</dbReference>
<dbReference type="SMART" id="SM00448">
    <property type="entry name" value="REC"/>
    <property type="match status" value="1"/>
</dbReference>
<dbReference type="PANTHER" id="PTHR43047">
    <property type="entry name" value="TWO-COMPONENT HISTIDINE PROTEIN KINASE"/>
    <property type="match status" value="1"/>
</dbReference>
<evidence type="ECO:0000313" key="28">
    <source>
        <dbReference type="Proteomes" id="UP000009881"/>
    </source>
</evidence>
<evidence type="ECO:0000256" key="2">
    <source>
        <dbReference type="ARBA" id="ARBA00004429"/>
    </source>
</evidence>
<dbReference type="InterPro" id="IPR036890">
    <property type="entry name" value="HATPase_C_sf"/>
</dbReference>
<evidence type="ECO:0000259" key="26">
    <source>
        <dbReference type="PROSITE" id="PS50894"/>
    </source>
</evidence>
<evidence type="ECO:0000256" key="4">
    <source>
        <dbReference type="ARBA" id="ARBA00022475"/>
    </source>
</evidence>
<keyword evidence="11" id="KW-0067">ATP-binding</keyword>
<evidence type="ECO:0000256" key="14">
    <source>
        <dbReference type="ARBA" id="ARBA00023136"/>
    </source>
</evidence>
<dbReference type="CDD" id="cd00130">
    <property type="entry name" value="PAS"/>
    <property type="match status" value="4"/>
</dbReference>
<evidence type="ECO:0000256" key="17">
    <source>
        <dbReference type="PROSITE-ProRule" id="PRU00110"/>
    </source>
</evidence>
<dbReference type="SMART" id="SM00091">
    <property type="entry name" value="PAS"/>
    <property type="match status" value="4"/>
</dbReference>
<evidence type="ECO:0000256" key="1">
    <source>
        <dbReference type="ARBA" id="ARBA00000085"/>
    </source>
</evidence>
<feature type="domain" description="PAC" evidence="24">
    <location>
        <begin position="459"/>
        <end position="511"/>
    </location>
</feature>
<dbReference type="FunFam" id="3.30.565.10:FF:000010">
    <property type="entry name" value="Sensor histidine kinase RcsC"/>
    <property type="match status" value="1"/>
</dbReference>
<evidence type="ECO:0000259" key="23">
    <source>
        <dbReference type="PROSITE" id="PS50112"/>
    </source>
</evidence>
<name>K9GX38_9PROT</name>
<dbReference type="PATRIC" id="fig|1238182.3.peg.2452"/>
<dbReference type="SUPFAM" id="SSF55874">
    <property type="entry name" value="ATPase domain of HSP90 chaperone/DNA topoisomerase II/histidine kinase"/>
    <property type="match status" value="1"/>
</dbReference>
<dbReference type="InterPro" id="IPR013767">
    <property type="entry name" value="PAS_fold"/>
</dbReference>
<dbReference type="PROSITE" id="PS50112">
    <property type="entry name" value="PAS"/>
    <property type="match status" value="3"/>
</dbReference>
<evidence type="ECO:0000256" key="3">
    <source>
        <dbReference type="ARBA" id="ARBA00012438"/>
    </source>
</evidence>
<organism evidence="27 28">
    <name type="scientific">Caenispirillum salinarum AK4</name>
    <dbReference type="NCBI Taxonomy" id="1238182"/>
    <lineage>
        <taxon>Bacteria</taxon>
        <taxon>Pseudomonadati</taxon>
        <taxon>Pseudomonadota</taxon>
        <taxon>Alphaproteobacteria</taxon>
        <taxon>Rhodospirillales</taxon>
        <taxon>Novispirillaceae</taxon>
        <taxon>Caenispirillum</taxon>
    </lineage>
</organism>
<evidence type="ECO:0000256" key="9">
    <source>
        <dbReference type="ARBA" id="ARBA00022741"/>
    </source>
</evidence>
<dbReference type="SUPFAM" id="SSF47226">
    <property type="entry name" value="Histidine-containing phosphotransfer domain, HPT domain"/>
    <property type="match status" value="1"/>
</dbReference>
<dbReference type="SUPFAM" id="SSF47384">
    <property type="entry name" value="Homodimeric domain of signal transducing histidine kinase"/>
    <property type="match status" value="1"/>
</dbReference>
<evidence type="ECO:0000256" key="15">
    <source>
        <dbReference type="ARBA" id="ARBA00059827"/>
    </source>
</evidence>
<dbReference type="GO" id="GO:0006355">
    <property type="term" value="P:regulation of DNA-templated transcription"/>
    <property type="evidence" value="ECO:0007669"/>
    <property type="project" value="InterPro"/>
</dbReference>
<dbReference type="PANTHER" id="PTHR43047:SF71">
    <property type="entry name" value="HISTIDINE KINASE CONTAINING CHEY-HOMOLOGOUS RECEIVER DOMAIN-RELATED"/>
    <property type="match status" value="1"/>
</dbReference>
<dbReference type="EMBL" id="ANHY01000011">
    <property type="protein sequence ID" value="EKV29807.1"/>
    <property type="molecule type" value="Genomic_DNA"/>
</dbReference>
<feature type="domain" description="PAC" evidence="24">
    <location>
        <begin position="719"/>
        <end position="769"/>
    </location>
</feature>
<dbReference type="EC" id="2.7.13.3" evidence="3"/>
<dbReference type="InterPro" id="IPR013655">
    <property type="entry name" value="PAS_fold_3"/>
</dbReference>
<dbReference type="GO" id="GO:0009927">
    <property type="term" value="F:histidine phosphotransfer kinase activity"/>
    <property type="evidence" value="ECO:0007669"/>
    <property type="project" value="TreeGrafter"/>
</dbReference>
<feature type="modified residue" description="4-aspartylphosphate" evidence="18">
    <location>
        <position position="1239"/>
    </location>
</feature>
<feature type="domain" description="HPt" evidence="26">
    <location>
        <begin position="1354"/>
        <end position="1454"/>
    </location>
</feature>
<feature type="domain" description="Response regulatory" evidence="22">
    <location>
        <begin position="1185"/>
        <end position="1307"/>
    </location>
</feature>
<keyword evidence="10 27" id="KW-0418">Kinase</keyword>
<dbReference type="PRINTS" id="PR00344">
    <property type="entry name" value="BCTRLSENSOR"/>
</dbReference>
<evidence type="ECO:0000256" key="11">
    <source>
        <dbReference type="ARBA" id="ARBA00022840"/>
    </source>
</evidence>
<dbReference type="FunFam" id="1.10.287.130:FF:000004">
    <property type="entry name" value="Ethylene receptor 1"/>
    <property type="match status" value="1"/>
</dbReference>
<dbReference type="SMART" id="SM00073">
    <property type="entry name" value="HPT"/>
    <property type="match status" value="1"/>
</dbReference>
<keyword evidence="13" id="KW-0902">Two-component regulatory system</keyword>
<dbReference type="Pfam" id="PF00072">
    <property type="entry name" value="Response_reg"/>
    <property type="match status" value="1"/>
</dbReference>
<feature type="coiled-coil region" evidence="19">
    <location>
        <begin position="102"/>
        <end position="129"/>
    </location>
</feature>
<dbReference type="Pfam" id="PF00512">
    <property type="entry name" value="HisKA"/>
    <property type="match status" value="1"/>
</dbReference>
<comment type="subcellular location">
    <subcellularLocation>
        <location evidence="2">Cell inner membrane</location>
        <topology evidence="2">Multi-pass membrane protein</topology>
    </subcellularLocation>
</comment>
<feature type="domain" description="HAMP" evidence="25">
    <location>
        <begin position="875"/>
        <end position="927"/>
    </location>
</feature>
<protein>
    <recommendedName>
        <fullName evidence="16">Sensor protein FixL</fullName>
        <ecNumber evidence="3">2.7.13.3</ecNumber>
    </recommendedName>
</protein>
<dbReference type="Gene3D" id="3.30.565.10">
    <property type="entry name" value="Histidine kinase-like ATPase, C-terminal domain"/>
    <property type="match status" value="1"/>
</dbReference>
<gene>
    <name evidence="27" type="ORF">C882_0237</name>
</gene>
<dbReference type="SMART" id="SM00388">
    <property type="entry name" value="HisKA"/>
    <property type="match status" value="1"/>
</dbReference>
<dbReference type="PROSITE" id="PS50894">
    <property type="entry name" value="HPT"/>
    <property type="match status" value="1"/>
</dbReference>
<dbReference type="SUPFAM" id="SSF55785">
    <property type="entry name" value="PYP-like sensor domain (PAS domain)"/>
    <property type="match status" value="4"/>
</dbReference>
<keyword evidence="8" id="KW-0812">Transmembrane</keyword>
<dbReference type="InterPro" id="IPR035965">
    <property type="entry name" value="PAS-like_dom_sf"/>
</dbReference>
<dbReference type="STRING" id="1238182.C882_0237"/>
<evidence type="ECO:0000256" key="19">
    <source>
        <dbReference type="SAM" id="Coils"/>
    </source>
</evidence>
<dbReference type="GO" id="GO:0005524">
    <property type="term" value="F:ATP binding"/>
    <property type="evidence" value="ECO:0007669"/>
    <property type="project" value="UniProtKB-KW"/>
</dbReference>
<feature type="domain" description="PAS" evidence="23">
    <location>
        <begin position="642"/>
        <end position="712"/>
    </location>
</feature>
<keyword evidence="7" id="KW-0808">Transferase</keyword>
<evidence type="ECO:0000256" key="6">
    <source>
        <dbReference type="ARBA" id="ARBA00022553"/>
    </source>
</evidence>
<dbReference type="InterPro" id="IPR005467">
    <property type="entry name" value="His_kinase_dom"/>
</dbReference>
<evidence type="ECO:0000256" key="5">
    <source>
        <dbReference type="ARBA" id="ARBA00022519"/>
    </source>
</evidence>
<evidence type="ECO:0000256" key="12">
    <source>
        <dbReference type="ARBA" id="ARBA00022989"/>
    </source>
</evidence>
<dbReference type="NCBIfam" id="TIGR00229">
    <property type="entry name" value="sensory_box"/>
    <property type="match status" value="3"/>
</dbReference>
<keyword evidence="19" id="KW-0175">Coiled coil</keyword>
<dbReference type="Pfam" id="PF01627">
    <property type="entry name" value="Hpt"/>
    <property type="match status" value="1"/>
</dbReference>
<dbReference type="SUPFAM" id="SSF52172">
    <property type="entry name" value="CheY-like"/>
    <property type="match status" value="1"/>
</dbReference>
<evidence type="ECO:0000259" key="21">
    <source>
        <dbReference type="PROSITE" id="PS50109"/>
    </source>
</evidence>
<dbReference type="PROSITE" id="PS50110">
    <property type="entry name" value="RESPONSE_REGULATORY"/>
    <property type="match status" value="1"/>
</dbReference>
<evidence type="ECO:0000259" key="25">
    <source>
        <dbReference type="PROSITE" id="PS50885"/>
    </source>
</evidence>
<dbReference type="InterPro" id="IPR001789">
    <property type="entry name" value="Sig_transdc_resp-reg_receiver"/>
</dbReference>
<dbReference type="eggNOG" id="COG2205">
    <property type="taxonomic scope" value="Bacteria"/>
</dbReference>
<accession>K9GX38</accession>
<dbReference type="InterPro" id="IPR008207">
    <property type="entry name" value="Sig_transdc_His_kin_Hpt_dom"/>
</dbReference>
<evidence type="ECO:0000259" key="22">
    <source>
        <dbReference type="PROSITE" id="PS50110"/>
    </source>
</evidence>
<comment type="catalytic activity">
    <reaction evidence="1">
        <text>ATP + protein L-histidine = ADP + protein N-phospho-L-histidine.</text>
        <dbReference type="EC" id="2.7.13.3"/>
    </reaction>
</comment>
<dbReference type="PROSITE" id="PS50113">
    <property type="entry name" value="PAC"/>
    <property type="match status" value="2"/>
</dbReference>
<dbReference type="GO" id="GO:0005886">
    <property type="term" value="C:plasma membrane"/>
    <property type="evidence" value="ECO:0007669"/>
    <property type="project" value="UniProtKB-SubCell"/>
</dbReference>
<dbReference type="InterPro" id="IPR036641">
    <property type="entry name" value="HPT_dom_sf"/>
</dbReference>
<comment type="caution">
    <text evidence="27">The sequence shown here is derived from an EMBL/GenBank/DDBJ whole genome shotgun (WGS) entry which is preliminary data.</text>
</comment>
<dbReference type="GO" id="GO:0000155">
    <property type="term" value="F:phosphorelay sensor kinase activity"/>
    <property type="evidence" value="ECO:0007669"/>
    <property type="project" value="InterPro"/>
</dbReference>
<evidence type="ECO:0000256" key="13">
    <source>
        <dbReference type="ARBA" id="ARBA00023012"/>
    </source>
</evidence>
<dbReference type="SMART" id="SM00086">
    <property type="entry name" value="PAC"/>
    <property type="match status" value="4"/>
</dbReference>
<keyword evidence="5" id="KW-0997">Cell inner membrane</keyword>
<evidence type="ECO:0000256" key="8">
    <source>
        <dbReference type="ARBA" id="ARBA00022692"/>
    </source>
</evidence>
<dbReference type="InterPro" id="IPR003661">
    <property type="entry name" value="HisK_dim/P_dom"/>
</dbReference>
<feature type="domain" description="Histidine kinase" evidence="21">
    <location>
        <begin position="935"/>
        <end position="1156"/>
    </location>
</feature>
<dbReference type="InterPro" id="IPR000700">
    <property type="entry name" value="PAS-assoc_C"/>
</dbReference>
<dbReference type="Gene3D" id="3.30.450.20">
    <property type="entry name" value="PAS domain"/>
    <property type="match status" value="4"/>
</dbReference>
<dbReference type="Pfam" id="PF13188">
    <property type="entry name" value="PAS_8"/>
    <property type="match status" value="1"/>
</dbReference>
<evidence type="ECO:0000256" key="18">
    <source>
        <dbReference type="PROSITE-ProRule" id="PRU00169"/>
    </source>
</evidence>
<proteinExistence type="predicted"/>
<dbReference type="InterPro" id="IPR003660">
    <property type="entry name" value="HAMP_dom"/>
</dbReference>
<feature type="compositionally biased region" description="Low complexity" evidence="20">
    <location>
        <begin position="1313"/>
        <end position="1328"/>
    </location>
</feature>
<feature type="domain" description="PAS" evidence="23">
    <location>
        <begin position="770"/>
        <end position="842"/>
    </location>
</feature>
<dbReference type="InterPro" id="IPR003594">
    <property type="entry name" value="HATPase_dom"/>
</dbReference>
<evidence type="ECO:0000256" key="7">
    <source>
        <dbReference type="ARBA" id="ARBA00022679"/>
    </source>
</evidence>
<dbReference type="SMART" id="SM00387">
    <property type="entry name" value="HATPase_c"/>
    <property type="match status" value="1"/>
</dbReference>
<keyword evidence="28" id="KW-1185">Reference proteome</keyword>
<dbReference type="InterPro" id="IPR011006">
    <property type="entry name" value="CheY-like_superfamily"/>
</dbReference>
<feature type="region of interest" description="Disordered" evidence="20">
    <location>
        <begin position="1311"/>
        <end position="1331"/>
    </location>
</feature>
<keyword evidence="12" id="KW-1133">Transmembrane helix</keyword>
<dbReference type="Pfam" id="PF00989">
    <property type="entry name" value="PAS"/>
    <property type="match status" value="1"/>
</dbReference>
<dbReference type="InterPro" id="IPR036097">
    <property type="entry name" value="HisK_dim/P_sf"/>
</dbReference>
<feature type="domain" description="PAS" evidence="23">
    <location>
        <begin position="383"/>
        <end position="455"/>
    </location>
</feature>
<dbReference type="CDD" id="cd17546">
    <property type="entry name" value="REC_hyHK_CKI1_RcsC-like"/>
    <property type="match status" value="1"/>
</dbReference>
<dbReference type="Gene3D" id="1.20.120.160">
    <property type="entry name" value="HPT domain"/>
    <property type="match status" value="1"/>
</dbReference>
<dbReference type="Proteomes" id="UP000009881">
    <property type="component" value="Unassembled WGS sequence"/>
</dbReference>
<reference evidence="27 28" key="1">
    <citation type="journal article" date="2013" name="Genome Announc.">
        <title>Draft Genome Sequence of an Alphaproteobacterium, Caenispirillum salinarum AK4(T), Isolated from a Solar Saltern.</title>
        <authorList>
            <person name="Khatri I."/>
            <person name="Singh A."/>
            <person name="Korpole S."/>
            <person name="Pinnaka A.K."/>
            <person name="Subramanian S."/>
        </authorList>
    </citation>
    <scope>NUCLEOTIDE SEQUENCE [LARGE SCALE GENOMIC DNA]</scope>
    <source>
        <strain evidence="27 28">AK4</strain>
    </source>
</reference>
<sequence>MLSVLVLMATVTGALLTRDLVRSYNELAQARTVAEQLLIADALLEGIQLLAFERGVTNLALRTQGEERARWLGRIGDTRQAADETIRPSLIALNGDADTASVRRALATLEDLRRRVDEALARQDESAADLAGQWLEAVTAAIEALEAFTAERLAVAEVDGAEFARLTTIKLAAVRMRITAGLESSRATSVLATPAAYSIETARTMAELTGAAAMQWRTIRQSAIGVAALQEPLDTLETAYGDALRPLLDGIAEAIRFGRPMPATVDEATPVIVAGLDAIGAVVAAAAARSEAVARADRRHALRDLMTEVGALVAYLLLTLLLIRQFDRRVAGPLSLLSDRLRRLSRTVEGAGEAAGVRERDEVADLNRAADAFEDALTTLSMTERRFRLAAAATNDGIWEWDMRHGQLWFSPRWKQQLGYEDDELANTLAMWKQVILPEDRDAALRLVEDYNAGRVPVFEMVQRFRHKDGHIVFVLSRAVHEKDETGAVVRMIGAHTDITDLKRTEDALRASEARFRDMAANVPGMIYQWYHRANGDHGLRYVSPQSVNLCGVAPETLMADWRTLPVHPDDFQPLMESIAGAVAARGDWRFEGRFLLPGGSVRWWRGMSRCISGAAEDEVLFNGVIVDITEERLAQDAIITHERQLQAILDNAVDGIVTIDSSGIIRSVNPATETIFGWSRNAMIGRNVNMLMPDEVARHHDGYLAAFMAGGAPGIIGRVRQVEGVRSDGTRFPLELAVSVVEAPDGTLFTGLVRDISRRVRTEANLREKEAQFRDLVEGSIEGILILSRGMRIQFANRSFLRLFGLSEDARPADLPRVAHFVPAEDRRTVLNALEPVLRGATDVRTLPLRAQHAGGGTLWLEAMVRAVTWRGERSLQVTLVDITDTVTARQELEYSRAVAEERASEMADLADALEVARQQAEAANQAKSQFLAVMSHELRTPMTGILGMADLLMATELPGEGHRFVSTLKRSADTLLTLLNDVLDFSKIEAGQLVLEEIDFRPTEIMEDVVQLLNVKASEKGLLLRWQALEAAPEAVRGDPTRLRQILLNLVGNAVKFTERGTVEVDLTSATEDATGVWLSFAVRDTGIGMTADQQARLFQPFTQADASTTRRYGGTGLGLVICKRLVEAMGGEIGMVTRPGHGTTFTFTIHMEAGDVRRAAAREARAGLPAATPERASGHPVRVLVAEDNETNRLLLTTGLGRMGHAVDAAEDGAAALAAVRDAVAADQPYDIVLMDMQMPVMDGPEATRAIRALPEPACGLPIVALTADLLSSDRERYLAAGLDDYLTKPIDWQRLSDTVDRLAGGRSIAPAASEGPPAGGPPSEAEAEADLAEAVTLDDDVLVRLEAQVGEAMVVRMLDAVAQRLEPTAASVVDAVQADDAEAARRAAHGLKGMAAQFGARRVAHLAEQIEAAARAGALSDAKAAAAALRPAAGATAAAVRERITVNQAAERE</sequence>
<dbReference type="CDD" id="cd16922">
    <property type="entry name" value="HATPase_EvgS-ArcB-TorS-like"/>
    <property type="match status" value="1"/>
</dbReference>
<keyword evidence="14" id="KW-0472">Membrane</keyword>
<dbReference type="Pfam" id="PF02518">
    <property type="entry name" value="HATPase_c"/>
    <property type="match status" value="1"/>
</dbReference>
<feature type="modified residue" description="Phosphohistidine" evidence="17">
    <location>
        <position position="1393"/>
    </location>
</feature>
<evidence type="ECO:0000256" key="10">
    <source>
        <dbReference type="ARBA" id="ARBA00022777"/>
    </source>
</evidence>
<evidence type="ECO:0000256" key="20">
    <source>
        <dbReference type="SAM" id="MobiDB-lite"/>
    </source>
</evidence>
<dbReference type="InterPro" id="IPR004358">
    <property type="entry name" value="Sig_transdc_His_kin-like_C"/>
</dbReference>
<dbReference type="Gene3D" id="3.40.50.2300">
    <property type="match status" value="1"/>
</dbReference>
<dbReference type="CDD" id="cd00082">
    <property type="entry name" value="HisKA"/>
    <property type="match status" value="1"/>
</dbReference>
<dbReference type="eggNOG" id="COG0642">
    <property type="taxonomic scope" value="Bacteria"/>
</dbReference>
<keyword evidence="9" id="KW-0547">Nucleotide-binding</keyword>
<dbReference type="Gene3D" id="1.10.287.130">
    <property type="match status" value="1"/>
</dbReference>
<evidence type="ECO:0000259" key="24">
    <source>
        <dbReference type="PROSITE" id="PS50113"/>
    </source>
</evidence>
<keyword evidence="6 18" id="KW-0597">Phosphoprotein</keyword>
<dbReference type="InterPro" id="IPR001610">
    <property type="entry name" value="PAC"/>
</dbReference>
<comment type="function">
    <text evidence="15">Putative oxygen sensor; modulates the activity of FixJ, a transcriptional activator of nitrogen fixation fixK gene. FixL probably acts as a kinase that phosphorylates FixJ.</text>
</comment>
<dbReference type="PROSITE" id="PS50885">
    <property type="entry name" value="HAMP"/>
    <property type="match status" value="1"/>
</dbReference>
<keyword evidence="4" id="KW-1003">Cell membrane</keyword>
<dbReference type="PROSITE" id="PS50109">
    <property type="entry name" value="HIS_KIN"/>
    <property type="match status" value="1"/>
</dbReference>
<evidence type="ECO:0000256" key="16">
    <source>
        <dbReference type="ARBA" id="ARBA00070616"/>
    </source>
</evidence>
<evidence type="ECO:0000313" key="27">
    <source>
        <dbReference type="EMBL" id="EKV29807.1"/>
    </source>
</evidence>